<proteinExistence type="predicted"/>
<feature type="transmembrane region" description="Helical" evidence="1">
    <location>
        <begin position="21"/>
        <end position="41"/>
    </location>
</feature>
<dbReference type="Proteomes" id="UP000245430">
    <property type="component" value="Unassembled WGS sequence"/>
</dbReference>
<evidence type="ECO:0008006" key="4">
    <source>
        <dbReference type="Google" id="ProtNLM"/>
    </source>
</evidence>
<feature type="transmembrane region" description="Helical" evidence="1">
    <location>
        <begin position="61"/>
        <end position="79"/>
    </location>
</feature>
<keyword evidence="3" id="KW-1185">Reference proteome</keyword>
<dbReference type="AlphaFoldDB" id="A0A316DL63"/>
<dbReference type="RefSeq" id="WP_109681970.1">
    <property type="nucleotide sequence ID" value="NZ_QGGP01000003.1"/>
</dbReference>
<dbReference type="EMBL" id="QGGP01000003">
    <property type="protein sequence ID" value="PWK18957.1"/>
    <property type="molecule type" value="Genomic_DNA"/>
</dbReference>
<organism evidence="2 3">
    <name type="scientific">Xanthomarina spongicola</name>
    <dbReference type="NCBI Taxonomy" id="570520"/>
    <lineage>
        <taxon>Bacteria</taxon>
        <taxon>Pseudomonadati</taxon>
        <taxon>Bacteroidota</taxon>
        <taxon>Flavobacteriia</taxon>
        <taxon>Flavobacteriales</taxon>
        <taxon>Flavobacteriaceae</taxon>
        <taxon>Xanthomarina</taxon>
    </lineage>
</organism>
<keyword evidence="1" id="KW-0472">Membrane</keyword>
<sequence length="89" mass="9987">MGEQKRKEQSKDIFIFGKKNYKFMLIGLAFIAVGFALMSGGGSDDPNVFNPEIFSFRRIRLAPTLVLIGFGIQVYAILLNPNKKSKSEK</sequence>
<dbReference type="Pfam" id="PF11297">
    <property type="entry name" value="DUF3098"/>
    <property type="match status" value="1"/>
</dbReference>
<protein>
    <recommendedName>
        <fullName evidence="4">DUF3098 family protein</fullName>
    </recommendedName>
</protein>
<dbReference type="InterPro" id="IPR021448">
    <property type="entry name" value="DUF3098"/>
</dbReference>
<comment type="caution">
    <text evidence="2">The sequence shown here is derived from an EMBL/GenBank/DDBJ whole genome shotgun (WGS) entry which is preliminary data.</text>
</comment>
<dbReference type="OrthoDB" id="963379at2"/>
<evidence type="ECO:0000313" key="2">
    <source>
        <dbReference type="EMBL" id="PWK18957.1"/>
    </source>
</evidence>
<accession>A0A316DL63</accession>
<name>A0A316DL63_9FLAO</name>
<keyword evidence="1" id="KW-0812">Transmembrane</keyword>
<evidence type="ECO:0000313" key="3">
    <source>
        <dbReference type="Proteomes" id="UP000245430"/>
    </source>
</evidence>
<gene>
    <name evidence="2" type="ORF">LX78_01432</name>
</gene>
<reference evidence="2 3" key="1">
    <citation type="submission" date="2018-05" db="EMBL/GenBank/DDBJ databases">
        <title>Genomic Encyclopedia of Archaeal and Bacterial Type Strains, Phase II (KMG-II): from individual species to whole genera.</title>
        <authorList>
            <person name="Goeker M."/>
        </authorList>
    </citation>
    <scope>NUCLEOTIDE SEQUENCE [LARGE SCALE GENOMIC DNA]</scope>
    <source>
        <strain evidence="2 3">DSM 22637</strain>
    </source>
</reference>
<keyword evidence="1" id="KW-1133">Transmembrane helix</keyword>
<evidence type="ECO:0000256" key="1">
    <source>
        <dbReference type="SAM" id="Phobius"/>
    </source>
</evidence>